<dbReference type="Proteomes" id="UP001595803">
    <property type="component" value="Unassembled WGS sequence"/>
</dbReference>
<keyword evidence="3" id="KW-1003">Cell membrane</keyword>
<comment type="similarity">
    <text evidence="7">Belongs to the binding-protein-dependent transport system permease family.</text>
</comment>
<dbReference type="PANTHER" id="PTHR43386:SF1">
    <property type="entry name" value="D,D-DIPEPTIDE TRANSPORT SYSTEM PERMEASE PROTEIN DDPC-RELATED"/>
    <property type="match status" value="1"/>
</dbReference>
<dbReference type="PROSITE" id="PS50928">
    <property type="entry name" value="ABC_TM1"/>
    <property type="match status" value="1"/>
</dbReference>
<protein>
    <submittedName>
        <fullName evidence="9">ABC transporter permease</fullName>
    </submittedName>
</protein>
<evidence type="ECO:0000256" key="6">
    <source>
        <dbReference type="ARBA" id="ARBA00023136"/>
    </source>
</evidence>
<feature type="transmembrane region" description="Helical" evidence="7">
    <location>
        <begin position="24"/>
        <end position="46"/>
    </location>
</feature>
<dbReference type="Pfam" id="PF12911">
    <property type="entry name" value="OppC_N"/>
    <property type="match status" value="1"/>
</dbReference>
<dbReference type="InterPro" id="IPR025966">
    <property type="entry name" value="OppC_N"/>
</dbReference>
<feature type="transmembrane region" description="Helical" evidence="7">
    <location>
        <begin position="159"/>
        <end position="176"/>
    </location>
</feature>
<evidence type="ECO:0000256" key="1">
    <source>
        <dbReference type="ARBA" id="ARBA00004651"/>
    </source>
</evidence>
<accession>A0ABV7Z5H7</accession>
<dbReference type="EMBL" id="JBHRZG010000002">
    <property type="protein sequence ID" value="MFC3831598.1"/>
    <property type="molecule type" value="Genomic_DNA"/>
</dbReference>
<keyword evidence="10" id="KW-1185">Reference proteome</keyword>
<feature type="transmembrane region" description="Helical" evidence="7">
    <location>
        <begin position="96"/>
        <end position="121"/>
    </location>
</feature>
<feature type="transmembrane region" description="Helical" evidence="7">
    <location>
        <begin position="133"/>
        <end position="153"/>
    </location>
</feature>
<dbReference type="InterPro" id="IPR050366">
    <property type="entry name" value="BP-dependent_transpt_permease"/>
</dbReference>
<feature type="domain" description="ABC transmembrane type-1" evidence="8">
    <location>
        <begin position="94"/>
        <end position="283"/>
    </location>
</feature>
<dbReference type="RefSeq" id="WP_322473701.1">
    <property type="nucleotide sequence ID" value="NZ_JBHRZG010000002.1"/>
</dbReference>
<dbReference type="InterPro" id="IPR035906">
    <property type="entry name" value="MetI-like_sf"/>
</dbReference>
<dbReference type="Gene3D" id="1.10.3720.10">
    <property type="entry name" value="MetI-like"/>
    <property type="match status" value="1"/>
</dbReference>
<keyword evidence="2 7" id="KW-0813">Transport</keyword>
<feature type="transmembrane region" description="Helical" evidence="7">
    <location>
        <begin position="265"/>
        <end position="286"/>
    </location>
</feature>
<comment type="subcellular location">
    <subcellularLocation>
        <location evidence="1 7">Cell membrane</location>
        <topology evidence="1 7">Multi-pass membrane protein</topology>
    </subcellularLocation>
</comment>
<keyword evidence="6 7" id="KW-0472">Membrane</keyword>
<evidence type="ECO:0000256" key="4">
    <source>
        <dbReference type="ARBA" id="ARBA00022692"/>
    </source>
</evidence>
<sequence>MTEARDLGPARVPAGRPVRRRSGLVARLVTHPVGMLALIVLALMYLTAFLGPLVYPASPITTDALNTTAAPSAQHLLGTDELGRDVLARLMYGGRITLMISVISMVVALTIGSLVGALAGYHRGWLETVLMRIVDTFMAIPSFFLILAALAVLGNSPPVVVVVVGLGFWPQVARIVHAEVTKIRNFDFVEAERALGASSSRIIWRHIFPQALPATAVLTTLGIAWSILTETGLSYLGLGIQPPLASWGNMLQNAQTYFWTKPALAVYPGLAIAVAVLCFNLLGNVLRDLTDPRGR</sequence>
<dbReference type="InterPro" id="IPR000515">
    <property type="entry name" value="MetI-like"/>
</dbReference>
<gene>
    <name evidence="9" type="ORF">ACFOSB_01830</name>
</gene>
<evidence type="ECO:0000256" key="5">
    <source>
        <dbReference type="ARBA" id="ARBA00022989"/>
    </source>
</evidence>
<proteinExistence type="inferred from homology"/>
<organism evidence="9 10">
    <name type="scientific">Deinococcus rufus</name>
    <dbReference type="NCBI Taxonomy" id="2136097"/>
    <lineage>
        <taxon>Bacteria</taxon>
        <taxon>Thermotogati</taxon>
        <taxon>Deinococcota</taxon>
        <taxon>Deinococci</taxon>
        <taxon>Deinococcales</taxon>
        <taxon>Deinococcaceae</taxon>
        <taxon>Deinococcus</taxon>
    </lineage>
</organism>
<feature type="transmembrane region" description="Helical" evidence="7">
    <location>
        <begin position="207"/>
        <end position="228"/>
    </location>
</feature>
<comment type="caution">
    <text evidence="9">The sequence shown here is derived from an EMBL/GenBank/DDBJ whole genome shotgun (WGS) entry which is preliminary data.</text>
</comment>
<name>A0ABV7Z5H7_9DEIO</name>
<dbReference type="SUPFAM" id="SSF161098">
    <property type="entry name" value="MetI-like"/>
    <property type="match status" value="1"/>
</dbReference>
<keyword evidence="5 7" id="KW-1133">Transmembrane helix</keyword>
<keyword evidence="4 7" id="KW-0812">Transmembrane</keyword>
<evidence type="ECO:0000259" key="8">
    <source>
        <dbReference type="PROSITE" id="PS50928"/>
    </source>
</evidence>
<evidence type="ECO:0000313" key="10">
    <source>
        <dbReference type="Proteomes" id="UP001595803"/>
    </source>
</evidence>
<evidence type="ECO:0000256" key="2">
    <source>
        <dbReference type="ARBA" id="ARBA00022448"/>
    </source>
</evidence>
<dbReference type="PANTHER" id="PTHR43386">
    <property type="entry name" value="OLIGOPEPTIDE TRANSPORT SYSTEM PERMEASE PROTEIN APPC"/>
    <property type="match status" value="1"/>
</dbReference>
<dbReference type="Pfam" id="PF00528">
    <property type="entry name" value="BPD_transp_1"/>
    <property type="match status" value="1"/>
</dbReference>
<evidence type="ECO:0000313" key="9">
    <source>
        <dbReference type="EMBL" id="MFC3831598.1"/>
    </source>
</evidence>
<dbReference type="CDD" id="cd06261">
    <property type="entry name" value="TM_PBP2"/>
    <property type="match status" value="1"/>
</dbReference>
<reference evidence="10" key="1">
    <citation type="journal article" date="2019" name="Int. J. Syst. Evol. Microbiol.">
        <title>The Global Catalogue of Microorganisms (GCM) 10K type strain sequencing project: providing services to taxonomists for standard genome sequencing and annotation.</title>
        <authorList>
            <consortium name="The Broad Institute Genomics Platform"/>
            <consortium name="The Broad Institute Genome Sequencing Center for Infectious Disease"/>
            <person name="Wu L."/>
            <person name="Ma J."/>
        </authorList>
    </citation>
    <scope>NUCLEOTIDE SEQUENCE [LARGE SCALE GENOMIC DNA]</scope>
    <source>
        <strain evidence="10">CCTCC AB 2017081</strain>
    </source>
</reference>
<evidence type="ECO:0000256" key="3">
    <source>
        <dbReference type="ARBA" id="ARBA00022475"/>
    </source>
</evidence>
<evidence type="ECO:0000256" key="7">
    <source>
        <dbReference type="RuleBase" id="RU363032"/>
    </source>
</evidence>